<name>A0A173V8V3_PARDI</name>
<gene>
    <name evidence="1" type="ORF">ERS852429_02722</name>
</gene>
<organism evidence="1 2">
    <name type="scientific">Parabacteroides distasonis</name>
    <dbReference type="NCBI Taxonomy" id="823"/>
    <lineage>
        <taxon>Bacteria</taxon>
        <taxon>Pseudomonadati</taxon>
        <taxon>Bacteroidota</taxon>
        <taxon>Bacteroidia</taxon>
        <taxon>Bacteroidales</taxon>
        <taxon>Tannerellaceae</taxon>
        <taxon>Parabacteroides</taxon>
    </lineage>
</organism>
<dbReference type="Pfam" id="PF13155">
    <property type="entry name" value="Toprim_2"/>
    <property type="match status" value="1"/>
</dbReference>
<evidence type="ECO:0000313" key="2">
    <source>
        <dbReference type="Proteomes" id="UP000095591"/>
    </source>
</evidence>
<dbReference type="EMBL" id="CYXP01000006">
    <property type="protein sequence ID" value="CUN23106.1"/>
    <property type="molecule type" value="Genomic_DNA"/>
</dbReference>
<dbReference type="CDD" id="cd03364">
    <property type="entry name" value="TOPRIM_DnaG_primases"/>
    <property type="match status" value="1"/>
</dbReference>
<dbReference type="Proteomes" id="UP000095591">
    <property type="component" value="Unassembled WGS sequence"/>
</dbReference>
<evidence type="ECO:0000313" key="1">
    <source>
        <dbReference type="EMBL" id="CUN23106.1"/>
    </source>
</evidence>
<reference evidence="1 2" key="1">
    <citation type="submission" date="2015-09" db="EMBL/GenBank/DDBJ databases">
        <authorList>
            <consortium name="Pathogen Informatics"/>
        </authorList>
    </citation>
    <scope>NUCLEOTIDE SEQUENCE [LARGE SCALE GENOMIC DNA]</scope>
    <source>
        <strain evidence="1 2">2789STDY5608872</strain>
    </source>
</reference>
<proteinExistence type="predicted"/>
<dbReference type="SUPFAM" id="SSF56731">
    <property type="entry name" value="DNA primase core"/>
    <property type="match status" value="1"/>
</dbReference>
<sequence length="342" mass="39411">MNYTQNEVEFLIQELKIELNGYLDGAEKNLIVEYCPYCHKKHKFAIYIGKPTAKKTLFASHCFSCGKSNRELTPLLEHIGRTDLVFEATSSISAELDNLSFITNENGDVVDDSVDIIDPPKGFKRSYKNNYLKNRGFNADDYEYFPVGTTRGCNFKLDNYVIFLIIDAGDIVGWVARHIWPKQEIDEHNRKAKRNDGYQIMRYRNSTENDFVKLLYNFDAVIEGETDTVIIVEGIFDVIALTRKLELYDCQRIAVVATFGKKISNVQIYKLQTKRVRTVVLAYDGDAVEANKNTAQQLKPYFDTYIADIEGSLDFDEMGRDQIYDTFAYRIKTPIEYSLNKI</sequence>
<dbReference type="InterPro" id="IPR034151">
    <property type="entry name" value="TOPRIM_DnaG_bac"/>
</dbReference>
<protein>
    <submittedName>
        <fullName evidence="1">DNA primase (Bacterial type)</fullName>
    </submittedName>
</protein>
<accession>A0A173V8V3</accession>
<dbReference type="AlphaFoldDB" id="A0A173V8V3"/>
<dbReference type="Gene3D" id="3.40.1360.10">
    <property type="match status" value="1"/>
</dbReference>